<protein>
    <submittedName>
        <fullName evidence="2">Membrane protein</fullName>
    </submittedName>
</protein>
<reference evidence="2 3" key="1">
    <citation type="submission" date="2023-07" db="EMBL/GenBank/DDBJ databases">
        <title>Genomic Encyclopedia of Type Strains, Phase IV (KMG-IV): sequencing the most valuable type-strain genomes for metagenomic binning, comparative biology and taxonomic classification.</title>
        <authorList>
            <person name="Goeker M."/>
        </authorList>
    </citation>
    <scope>NUCLEOTIDE SEQUENCE [LARGE SCALE GENOMIC DNA]</scope>
    <source>
        <strain evidence="2 3">DSM 12751</strain>
    </source>
</reference>
<dbReference type="RefSeq" id="WP_307397894.1">
    <property type="nucleotide sequence ID" value="NZ_BAAADK010000004.1"/>
</dbReference>
<accession>A0ABT9W4W7</accession>
<dbReference type="Proteomes" id="UP001235840">
    <property type="component" value="Unassembled WGS sequence"/>
</dbReference>
<feature type="transmembrane region" description="Helical" evidence="1">
    <location>
        <begin position="78"/>
        <end position="101"/>
    </location>
</feature>
<evidence type="ECO:0000313" key="3">
    <source>
        <dbReference type="Proteomes" id="UP001235840"/>
    </source>
</evidence>
<evidence type="ECO:0000256" key="1">
    <source>
        <dbReference type="SAM" id="Phobius"/>
    </source>
</evidence>
<keyword evidence="3" id="KW-1185">Reference proteome</keyword>
<keyword evidence="1" id="KW-0812">Transmembrane</keyword>
<feature type="transmembrane region" description="Helical" evidence="1">
    <location>
        <begin position="53"/>
        <end position="72"/>
    </location>
</feature>
<comment type="caution">
    <text evidence="2">The sequence shown here is derived from an EMBL/GenBank/DDBJ whole genome shotgun (WGS) entry which is preliminary data.</text>
</comment>
<gene>
    <name evidence="2" type="ORF">J2S11_004233</name>
</gene>
<organism evidence="2 3">
    <name type="scientific">Caldalkalibacillus horti</name>
    <dbReference type="NCBI Taxonomy" id="77523"/>
    <lineage>
        <taxon>Bacteria</taxon>
        <taxon>Bacillati</taxon>
        <taxon>Bacillota</taxon>
        <taxon>Bacilli</taxon>
        <taxon>Bacillales</taxon>
        <taxon>Bacillaceae</taxon>
        <taxon>Caldalkalibacillus</taxon>
    </lineage>
</organism>
<evidence type="ECO:0000313" key="2">
    <source>
        <dbReference type="EMBL" id="MDQ0168280.1"/>
    </source>
</evidence>
<name>A0ABT9W4W7_9BACI</name>
<feature type="transmembrane region" description="Helical" evidence="1">
    <location>
        <begin position="133"/>
        <end position="154"/>
    </location>
</feature>
<keyword evidence="1" id="KW-1133">Transmembrane helix</keyword>
<proteinExistence type="predicted"/>
<dbReference type="EMBL" id="JAUSTY010000026">
    <property type="protein sequence ID" value="MDQ0168280.1"/>
    <property type="molecule type" value="Genomic_DNA"/>
</dbReference>
<sequence>MQSFYYFLHIIGVIIWIGSFIGFGLLLRSLAKKESVEQHTQVVTKIDQLVKRLILPSALVVMISGVFLILPYDRGSLPLYITLMEQAGSLIILLSIIVLTIQSRKIQKALRQQTDGVEVSSAKKLTLQGVTDVYSKFMLGSAVMASTIVVIVSMKIM</sequence>
<feature type="transmembrane region" description="Helical" evidence="1">
    <location>
        <begin position="6"/>
        <end position="27"/>
    </location>
</feature>
<keyword evidence="1" id="KW-0472">Membrane</keyword>